<dbReference type="InterPro" id="IPR001128">
    <property type="entry name" value="Cyt_P450"/>
</dbReference>
<proteinExistence type="inferred from homology"/>
<keyword evidence="5" id="KW-0479">Metal-binding</keyword>
<dbReference type="GO" id="GO:0004497">
    <property type="term" value="F:monooxygenase activity"/>
    <property type="evidence" value="ECO:0007669"/>
    <property type="project" value="UniProtKB-KW"/>
</dbReference>
<dbReference type="Proteomes" id="UP000663888">
    <property type="component" value="Unassembled WGS sequence"/>
</dbReference>
<evidence type="ECO:0000256" key="7">
    <source>
        <dbReference type="ARBA" id="ARBA00023004"/>
    </source>
</evidence>
<evidence type="ECO:0000256" key="1">
    <source>
        <dbReference type="ARBA" id="ARBA00001971"/>
    </source>
</evidence>
<dbReference type="SUPFAM" id="SSF48264">
    <property type="entry name" value="Cytochrome P450"/>
    <property type="match status" value="1"/>
</dbReference>
<evidence type="ECO:0000313" key="10">
    <source>
        <dbReference type="Proteomes" id="UP000663888"/>
    </source>
</evidence>
<dbReference type="PANTHER" id="PTHR46300">
    <property type="entry name" value="P450, PUTATIVE (EUROFUNG)-RELATED-RELATED"/>
    <property type="match status" value="1"/>
</dbReference>
<evidence type="ECO:0000256" key="6">
    <source>
        <dbReference type="ARBA" id="ARBA00023002"/>
    </source>
</evidence>
<protein>
    <recommendedName>
        <fullName evidence="11">O-methylsterigmatocystin oxidoreductase</fullName>
    </recommendedName>
</protein>
<name>A0A8H3CUZ3_9AGAM</name>
<dbReference type="GO" id="GO:0020037">
    <property type="term" value="F:heme binding"/>
    <property type="evidence" value="ECO:0007669"/>
    <property type="project" value="InterPro"/>
</dbReference>
<sequence>MENPERLLTGCAGMLVVAWLLSRIYHRQLPLPRGPPGHWLWGNVIEINVPHRAVKAAMKWRELYGDLICLRTVSNTTIIVNSEALVTELLEKRASETSDRPRNVFVRELMGWNTSTVLHRHNNRHKQLRKTMASVLQQSQARTYSPLHSSNLLQFLRALSKTPENYMNHIDDSASRFIMDLAYGHQIVEDDPLVKAVRAGQIYMEDGLATHRWVNSLPFLRYYPAWGPGGEFQKVAQEGLRRRLEYANVPFDTVMDRIRRNEIVQPSFTSRLLEQNGGANASEEDVDLIKWSAASLFGGGTATVSMLDPYMI</sequence>
<evidence type="ECO:0000256" key="5">
    <source>
        <dbReference type="ARBA" id="ARBA00022723"/>
    </source>
</evidence>
<evidence type="ECO:0000256" key="4">
    <source>
        <dbReference type="ARBA" id="ARBA00022617"/>
    </source>
</evidence>
<gene>
    <name evidence="9" type="ORF">RDB_LOCUS149969</name>
</gene>
<dbReference type="GO" id="GO:0005506">
    <property type="term" value="F:iron ion binding"/>
    <property type="evidence" value="ECO:0007669"/>
    <property type="project" value="InterPro"/>
</dbReference>
<dbReference type="InterPro" id="IPR036396">
    <property type="entry name" value="Cyt_P450_sf"/>
</dbReference>
<comment type="pathway">
    <text evidence="2">Secondary metabolite biosynthesis.</text>
</comment>
<reference evidence="9" key="1">
    <citation type="submission" date="2021-01" db="EMBL/GenBank/DDBJ databases">
        <authorList>
            <person name="Kaushik A."/>
        </authorList>
    </citation>
    <scope>NUCLEOTIDE SEQUENCE</scope>
    <source>
        <strain evidence="9">AG4-R118</strain>
    </source>
</reference>
<evidence type="ECO:0000313" key="9">
    <source>
        <dbReference type="EMBL" id="CAE6498424.1"/>
    </source>
</evidence>
<keyword evidence="6" id="KW-0560">Oxidoreductase</keyword>
<evidence type="ECO:0000256" key="2">
    <source>
        <dbReference type="ARBA" id="ARBA00005179"/>
    </source>
</evidence>
<comment type="caution">
    <text evidence="9">The sequence shown here is derived from an EMBL/GenBank/DDBJ whole genome shotgun (WGS) entry which is preliminary data.</text>
</comment>
<accession>A0A8H3CUZ3</accession>
<evidence type="ECO:0008006" key="11">
    <source>
        <dbReference type="Google" id="ProtNLM"/>
    </source>
</evidence>
<dbReference type="PANTHER" id="PTHR46300:SF7">
    <property type="entry name" value="P450, PUTATIVE (EUROFUNG)-RELATED"/>
    <property type="match status" value="1"/>
</dbReference>
<dbReference type="EMBL" id="CAJMWX010001597">
    <property type="protein sequence ID" value="CAE6498424.1"/>
    <property type="molecule type" value="Genomic_DNA"/>
</dbReference>
<dbReference type="GO" id="GO:0016705">
    <property type="term" value="F:oxidoreductase activity, acting on paired donors, with incorporation or reduction of molecular oxygen"/>
    <property type="evidence" value="ECO:0007669"/>
    <property type="project" value="InterPro"/>
</dbReference>
<dbReference type="Pfam" id="PF00067">
    <property type="entry name" value="p450"/>
    <property type="match status" value="1"/>
</dbReference>
<dbReference type="InterPro" id="IPR002401">
    <property type="entry name" value="Cyt_P450_E_grp-I"/>
</dbReference>
<dbReference type="PRINTS" id="PR00463">
    <property type="entry name" value="EP450I"/>
</dbReference>
<dbReference type="AlphaFoldDB" id="A0A8H3CUZ3"/>
<comment type="similarity">
    <text evidence="3">Belongs to the cytochrome P450 family.</text>
</comment>
<evidence type="ECO:0000256" key="8">
    <source>
        <dbReference type="ARBA" id="ARBA00023033"/>
    </source>
</evidence>
<comment type="cofactor">
    <cofactor evidence="1">
        <name>heme</name>
        <dbReference type="ChEBI" id="CHEBI:30413"/>
    </cofactor>
</comment>
<dbReference type="InterPro" id="IPR050364">
    <property type="entry name" value="Cytochrome_P450_fung"/>
</dbReference>
<evidence type="ECO:0000256" key="3">
    <source>
        <dbReference type="ARBA" id="ARBA00010617"/>
    </source>
</evidence>
<keyword evidence="8" id="KW-0503">Monooxygenase</keyword>
<keyword evidence="7" id="KW-0408">Iron</keyword>
<organism evidence="9 10">
    <name type="scientific">Rhizoctonia solani</name>
    <dbReference type="NCBI Taxonomy" id="456999"/>
    <lineage>
        <taxon>Eukaryota</taxon>
        <taxon>Fungi</taxon>
        <taxon>Dikarya</taxon>
        <taxon>Basidiomycota</taxon>
        <taxon>Agaricomycotina</taxon>
        <taxon>Agaricomycetes</taxon>
        <taxon>Cantharellales</taxon>
        <taxon>Ceratobasidiaceae</taxon>
        <taxon>Rhizoctonia</taxon>
    </lineage>
</organism>
<dbReference type="Gene3D" id="1.10.630.10">
    <property type="entry name" value="Cytochrome P450"/>
    <property type="match status" value="1"/>
</dbReference>
<keyword evidence="4" id="KW-0349">Heme</keyword>